<feature type="domain" description="Polymerase beta nucleotidyltransferase" evidence="1">
    <location>
        <begin position="7"/>
        <end position="104"/>
    </location>
</feature>
<dbReference type="EMBL" id="JABFTT010000002">
    <property type="protein sequence ID" value="MCE8018899.1"/>
    <property type="molecule type" value="Genomic_DNA"/>
</dbReference>
<dbReference type="Pfam" id="PF18765">
    <property type="entry name" value="Polbeta"/>
    <property type="match status" value="1"/>
</dbReference>
<dbReference type="Gene3D" id="3.30.460.10">
    <property type="entry name" value="Beta Polymerase, domain 2"/>
    <property type="match status" value="1"/>
</dbReference>
<dbReference type="PANTHER" id="PTHR43852:SF3">
    <property type="entry name" value="NUCLEOTIDYLTRANSFERASE"/>
    <property type="match status" value="1"/>
</dbReference>
<keyword evidence="3" id="KW-1185">Reference proteome</keyword>
<dbReference type="NCBIfam" id="NF047752">
    <property type="entry name" value="MntA_antitoxin"/>
    <property type="match status" value="1"/>
</dbReference>
<dbReference type="PANTHER" id="PTHR43852">
    <property type="entry name" value="NUCLEOTIDYLTRANSFERASE"/>
    <property type="match status" value="1"/>
</dbReference>
<evidence type="ECO:0000313" key="2">
    <source>
        <dbReference type="EMBL" id="MCE8018899.1"/>
    </source>
</evidence>
<gene>
    <name evidence="2" type="ORF">HOP51_02025</name>
</gene>
<protein>
    <submittedName>
        <fullName evidence="2">Nucleotidyltransferase domain-containing protein</fullName>
    </submittedName>
</protein>
<comment type="caution">
    <text evidence="2">The sequence shown here is derived from an EMBL/GenBank/DDBJ whole genome shotgun (WGS) entry which is preliminary data.</text>
</comment>
<evidence type="ECO:0000259" key="1">
    <source>
        <dbReference type="Pfam" id="PF18765"/>
    </source>
</evidence>
<dbReference type="Proteomes" id="UP001320122">
    <property type="component" value="Unassembled WGS sequence"/>
</dbReference>
<accession>A0ABS9AB09</accession>
<dbReference type="RefSeq" id="WP_234272287.1">
    <property type="nucleotide sequence ID" value="NZ_JABFTT010000002.1"/>
</dbReference>
<sequence>MPRDVLERLISLARERDDLAALWLYGSRARGDHGEQSDYDLAVAFTDWWKSPLERRLRPELLALDWQRELGLPDGKLSVVDLANCPIPLGWSILEQGRLLLDQHPQLRMTQEARIMSRWEQDYYYHQARHHG</sequence>
<dbReference type="InterPro" id="IPR041633">
    <property type="entry name" value="Polbeta"/>
</dbReference>
<dbReference type="InterPro" id="IPR052930">
    <property type="entry name" value="TA_antitoxin_MntA"/>
</dbReference>
<proteinExistence type="predicted"/>
<dbReference type="InterPro" id="IPR043519">
    <property type="entry name" value="NT_sf"/>
</dbReference>
<dbReference type="SUPFAM" id="SSF81301">
    <property type="entry name" value="Nucleotidyltransferase"/>
    <property type="match status" value="1"/>
</dbReference>
<reference evidence="2 3" key="1">
    <citation type="journal article" date="2021" name="Front. Microbiol.">
        <title>Aerobic Denitrification and Heterotrophic Sulfur Oxidation in the Genus Halomonas Revealed by Six Novel Species Characterizations and Genome-Based Analysis.</title>
        <authorList>
            <person name="Wang L."/>
            <person name="Shao Z."/>
        </authorList>
    </citation>
    <scope>NUCLEOTIDE SEQUENCE [LARGE SCALE GENOMIC DNA]</scope>
    <source>
        <strain evidence="2 3">MCCC 1A11036</strain>
    </source>
</reference>
<evidence type="ECO:0000313" key="3">
    <source>
        <dbReference type="Proteomes" id="UP001320122"/>
    </source>
</evidence>
<dbReference type="CDD" id="cd05403">
    <property type="entry name" value="NT_KNTase_like"/>
    <property type="match status" value="1"/>
</dbReference>
<name>A0ABS9AB09_9GAMM</name>
<organism evidence="2 3">
    <name type="scientific">Billgrantia zhangzhouensis</name>
    <dbReference type="NCBI Taxonomy" id="2733481"/>
    <lineage>
        <taxon>Bacteria</taxon>
        <taxon>Pseudomonadati</taxon>
        <taxon>Pseudomonadota</taxon>
        <taxon>Gammaproteobacteria</taxon>
        <taxon>Oceanospirillales</taxon>
        <taxon>Halomonadaceae</taxon>
        <taxon>Billgrantia</taxon>
    </lineage>
</organism>